<dbReference type="InterPro" id="IPR013083">
    <property type="entry name" value="Znf_RING/FYVE/PHD"/>
</dbReference>
<feature type="non-terminal residue" evidence="7">
    <location>
        <position position="1"/>
    </location>
</feature>
<reference evidence="7" key="1">
    <citation type="submission" date="2014-12" db="EMBL/GenBank/DDBJ databases">
        <title>Insight into the proteome of Arion vulgaris.</title>
        <authorList>
            <person name="Aradska J."/>
            <person name="Bulat T."/>
            <person name="Smidak R."/>
            <person name="Sarate P."/>
            <person name="Gangsoo J."/>
            <person name="Sialana F."/>
            <person name="Bilban M."/>
            <person name="Lubec G."/>
        </authorList>
    </citation>
    <scope>NUCLEOTIDE SEQUENCE</scope>
    <source>
        <tissue evidence="7">Skin</tissue>
    </source>
</reference>
<keyword evidence="3" id="KW-0862">Zinc</keyword>
<evidence type="ECO:0000313" key="7">
    <source>
        <dbReference type="EMBL" id="CEK47773.1"/>
    </source>
</evidence>
<dbReference type="PANTHER" id="PTHR46858:SF5">
    <property type="entry name" value="E3 UBIQUITIN-PROTEIN LIGASE APD1-RELATED"/>
    <property type="match status" value="1"/>
</dbReference>
<gene>
    <name evidence="7" type="primary">ORF2220</name>
</gene>
<protein>
    <recommendedName>
        <fullName evidence="6">RING-type domain-containing protein</fullName>
    </recommendedName>
</protein>
<dbReference type="GO" id="GO:0008270">
    <property type="term" value="F:zinc ion binding"/>
    <property type="evidence" value="ECO:0007669"/>
    <property type="project" value="UniProtKB-KW"/>
</dbReference>
<dbReference type="GO" id="GO:0061630">
    <property type="term" value="F:ubiquitin protein ligase activity"/>
    <property type="evidence" value="ECO:0007669"/>
    <property type="project" value="TreeGrafter"/>
</dbReference>
<dbReference type="Gene3D" id="3.30.40.10">
    <property type="entry name" value="Zinc/RING finger domain, C3HC4 (zinc finger)"/>
    <property type="match status" value="1"/>
</dbReference>
<dbReference type="PANTHER" id="PTHR46858">
    <property type="entry name" value="OS05G0521000 PROTEIN"/>
    <property type="match status" value="1"/>
</dbReference>
<feature type="compositionally biased region" description="Polar residues" evidence="5">
    <location>
        <begin position="1"/>
        <end position="13"/>
    </location>
</feature>
<evidence type="ECO:0000256" key="5">
    <source>
        <dbReference type="SAM" id="MobiDB-lite"/>
    </source>
</evidence>
<keyword evidence="1" id="KW-0479">Metal-binding</keyword>
<feature type="compositionally biased region" description="Basic and acidic residues" evidence="5">
    <location>
        <begin position="51"/>
        <end position="64"/>
    </location>
</feature>
<dbReference type="CDD" id="cd16646">
    <property type="entry name" value="mRING-HC-C2H2C4_MDM2-like"/>
    <property type="match status" value="1"/>
</dbReference>
<dbReference type="AlphaFoldDB" id="A0A0B6XV46"/>
<dbReference type="InterPro" id="IPR001841">
    <property type="entry name" value="Znf_RING"/>
</dbReference>
<dbReference type="GO" id="GO:0016567">
    <property type="term" value="P:protein ubiquitination"/>
    <property type="evidence" value="ECO:0007669"/>
    <property type="project" value="TreeGrafter"/>
</dbReference>
<feature type="region of interest" description="Disordered" evidence="5">
    <location>
        <begin position="1"/>
        <end position="64"/>
    </location>
</feature>
<organism evidence="7">
    <name type="scientific">Arion vulgaris</name>
    <dbReference type="NCBI Taxonomy" id="1028688"/>
    <lineage>
        <taxon>Eukaryota</taxon>
        <taxon>Metazoa</taxon>
        <taxon>Spiralia</taxon>
        <taxon>Lophotrochozoa</taxon>
        <taxon>Mollusca</taxon>
        <taxon>Gastropoda</taxon>
        <taxon>Heterobranchia</taxon>
        <taxon>Euthyneura</taxon>
        <taxon>Panpulmonata</taxon>
        <taxon>Eupulmonata</taxon>
        <taxon>Stylommatophora</taxon>
        <taxon>Helicina</taxon>
        <taxon>Arionoidea</taxon>
        <taxon>Arionidae</taxon>
        <taxon>Arion</taxon>
    </lineage>
</organism>
<dbReference type="EMBL" id="HACG01000908">
    <property type="protein sequence ID" value="CEK47773.1"/>
    <property type="molecule type" value="Transcribed_RNA"/>
</dbReference>
<dbReference type="SUPFAM" id="SSF57850">
    <property type="entry name" value="RING/U-box"/>
    <property type="match status" value="1"/>
</dbReference>
<proteinExistence type="predicted"/>
<evidence type="ECO:0000256" key="1">
    <source>
        <dbReference type="ARBA" id="ARBA00022723"/>
    </source>
</evidence>
<dbReference type="PROSITE" id="PS50089">
    <property type="entry name" value="ZF_RING_2"/>
    <property type="match status" value="1"/>
</dbReference>
<name>A0A0B6XV46_9EUPU</name>
<keyword evidence="2 4" id="KW-0863">Zinc-finger</keyword>
<sequence length="138" mass="15661">SGTSKDSVKSIQDQICDDPNLNKPKIQEEQTVNLVDRKRKCSSSLSTSDSQEDKMKDSLGRISEKSKTIEGKKLVNAMISKDDPCVVCLTRRKTASIIHGKTGHQVCCYRCARRLKEQRKSCPICRRPIQKVIRNFHL</sequence>
<evidence type="ECO:0000256" key="3">
    <source>
        <dbReference type="ARBA" id="ARBA00022833"/>
    </source>
</evidence>
<dbReference type="Pfam" id="PF13920">
    <property type="entry name" value="zf-C3HC4_3"/>
    <property type="match status" value="1"/>
</dbReference>
<feature type="domain" description="RING-type" evidence="6">
    <location>
        <begin position="85"/>
        <end position="126"/>
    </location>
</feature>
<evidence type="ECO:0000256" key="2">
    <source>
        <dbReference type="ARBA" id="ARBA00022771"/>
    </source>
</evidence>
<accession>A0A0B6XV46</accession>
<evidence type="ECO:0000256" key="4">
    <source>
        <dbReference type="PROSITE-ProRule" id="PRU00175"/>
    </source>
</evidence>
<evidence type="ECO:0000259" key="6">
    <source>
        <dbReference type="PROSITE" id="PS50089"/>
    </source>
</evidence>